<organism evidence="4 5">
    <name type="scientific">Pyrus ussuriensis x Pyrus communis</name>
    <dbReference type="NCBI Taxonomy" id="2448454"/>
    <lineage>
        <taxon>Eukaryota</taxon>
        <taxon>Viridiplantae</taxon>
        <taxon>Streptophyta</taxon>
        <taxon>Embryophyta</taxon>
        <taxon>Tracheophyta</taxon>
        <taxon>Spermatophyta</taxon>
        <taxon>Magnoliopsida</taxon>
        <taxon>eudicotyledons</taxon>
        <taxon>Gunneridae</taxon>
        <taxon>Pentapetalae</taxon>
        <taxon>rosids</taxon>
        <taxon>fabids</taxon>
        <taxon>Rosales</taxon>
        <taxon>Rosaceae</taxon>
        <taxon>Amygdaloideae</taxon>
        <taxon>Maleae</taxon>
        <taxon>Pyrus</taxon>
    </lineage>
</organism>
<evidence type="ECO:0000313" key="5">
    <source>
        <dbReference type="Proteomes" id="UP000327157"/>
    </source>
</evidence>
<reference evidence="5" key="2">
    <citation type="submission" date="2019-10" db="EMBL/GenBank/DDBJ databases">
        <title>A de novo genome assembly of a pear dwarfing rootstock.</title>
        <authorList>
            <person name="Wang F."/>
            <person name="Wang J."/>
            <person name="Li S."/>
            <person name="Zhang Y."/>
            <person name="Fang M."/>
            <person name="Ma L."/>
            <person name="Zhao Y."/>
            <person name="Jiang S."/>
        </authorList>
    </citation>
    <scope>NUCLEOTIDE SEQUENCE [LARGE SCALE GENOMIC DNA]</scope>
</reference>
<reference evidence="4 5" key="3">
    <citation type="submission" date="2019-11" db="EMBL/GenBank/DDBJ databases">
        <title>A de novo genome assembly of a pear dwarfing rootstock.</title>
        <authorList>
            <person name="Wang F."/>
            <person name="Wang J."/>
            <person name="Li S."/>
            <person name="Zhang Y."/>
            <person name="Fang M."/>
            <person name="Ma L."/>
            <person name="Zhao Y."/>
            <person name="Jiang S."/>
        </authorList>
    </citation>
    <scope>NUCLEOTIDE SEQUENCE [LARGE SCALE GENOMIC DNA]</scope>
    <source>
        <strain evidence="4">S2</strain>
        <tissue evidence="4">Leaf</tissue>
    </source>
</reference>
<keyword evidence="1 2" id="KW-0732">Signal</keyword>
<dbReference type="OrthoDB" id="1368054at2759"/>
<sequence>MAKMSINYLLVILTFASPFGVIFAVPTAESSNLLTLDECRKYFSVKCELEVSKSIFKEAVVSDGCCYLLVSLGKQCHDLFVNEAIASRPNVDKSQALAMSKQIWEQCLASIAPPTRKH</sequence>
<accession>A0A5N5EW72</accession>
<feature type="chain" id="PRO_5024371448" description="Prolamin-like domain-containing protein" evidence="2">
    <location>
        <begin position="25"/>
        <end position="118"/>
    </location>
</feature>
<keyword evidence="5" id="KW-1185">Reference proteome</keyword>
<proteinExistence type="predicted"/>
<name>A0A5N5EW72_9ROSA</name>
<dbReference type="PANTHER" id="PTHR31951">
    <property type="entry name" value="BIFUNCTIONAL INHIBITOR/LIPID-TRANSFER PROTEIN/SEED STORAGE 2S ALBUMIN SUPERFAMILY PROTEIN-RELATED"/>
    <property type="match status" value="1"/>
</dbReference>
<feature type="signal peptide" evidence="2">
    <location>
        <begin position="1"/>
        <end position="24"/>
    </location>
</feature>
<evidence type="ECO:0000259" key="3">
    <source>
        <dbReference type="Pfam" id="PF05617"/>
    </source>
</evidence>
<evidence type="ECO:0000256" key="2">
    <source>
        <dbReference type="SAM" id="SignalP"/>
    </source>
</evidence>
<dbReference type="Proteomes" id="UP000327157">
    <property type="component" value="Chromosome 7"/>
</dbReference>
<dbReference type="PANTHER" id="PTHR31951:SF22">
    <property type="entry name" value="ECA1 GAMETOGENESIS RELATED FAMILY"/>
    <property type="match status" value="1"/>
</dbReference>
<dbReference type="AlphaFoldDB" id="A0A5N5EW72"/>
<evidence type="ECO:0000256" key="1">
    <source>
        <dbReference type="ARBA" id="ARBA00022729"/>
    </source>
</evidence>
<dbReference type="Pfam" id="PF05617">
    <property type="entry name" value="Prolamin_like"/>
    <property type="match status" value="1"/>
</dbReference>
<comment type="caution">
    <text evidence="4">The sequence shown here is derived from an EMBL/GenBank/DDBJ whole genome shotgun (WGS) entry which is preliminary data.</text>
</comment>
<dbReference type="EMBL" id="SMOL01000781">
    <property type="protein sequence ID" value="KAB2595007.1"/>
    <property type="molecule type" value="Genomic_DNA"/>
</dbReference>
<protein>
    <recommendedName>
        <fullName evidence="3">Prolamin-like domain-containing protein</fullName>
    </recommendedName>
</protein>
<evidence type="ECO:0000313" key="4">
    <source>
        <dbReference type="EMBL" id="KAB2595007.1"/>
    </source>
</evidence>
<gene>
    <name evidence="4" type="ORF">D8674_030457</name>
</gene>
<reference evidence="4 5" key="1">
    <citation type="submission" date="2019-09" db="EMBL/GenBank/DDBJ databases">
        <authorList>
            <person name="Ou C."/>
        </authorList>
    </citation>
    <scope>NUCLEOTIDE SEQUENCE [LARGE SCALE GENOMIC DNA]</scope>
    <source>
        <strain evidence="4">S2</strain>
        <tissue evidence="4">Leaf</tissue>
    </source>
</reference>
<dbReference type="InterPro" id="IPR008502">
    <property type="entry name" value="Prolamin-like"/>
</dbReference>
<feature type="domain" description="Prolamin-like" evidence="3">
    <location>
        <begin position="39"/>
        <end position="107"/>
    </location>
</feature>